<dbReference type="InterPro" id="IPR009594">
    <property type="entry name" value="Tscrpt_reg_HTH_AraC_N"/>
</dbReference>
<organism evidence="5 6">
    <name type="scientific">Falsiruegeria litorea R37</name>
    <dbReference type="NCBI Taxonomy" id="1200284"/>
    <lineage>
        <taxon>Bacteria</taxon>
        <taxon>Pseudomonadati</taxon>
        <taxon>Pseudomonadota</taxon>
        <taxon>Alphaproteobacteria</taxon>
        <taxon>Rhodobacterales</taxon>
        <taxon>Roseobacteraceae</taxon>
        <taxon>Falsiruegeria</taxon>
    </lineage>
</organism>
<dbReference type="InterPro" id="IPR018060">
    <property type="entry name" value="HTH_AraC"/>
</dbReference>
<dbReference type="OrthoDB" id="9802263at2"/>
<keyword evidence="2" id="KW-0238">DNA-binding</keyword>
<dbReference type="AlphaFoldDB" id="A0A1Y5RSF1"/>
<evidence type="ECO:0000313" key="5">
    <source>
        <dbReference type="EMBL" id="SLN21574.1"/>
    </source>
</evidence>
<gene>
    <name evidence="5" type="primary">tetD</name>
    <name evidence="5" type="ORF">TRL7639_00590</name>
</gene>
<dbReference type="GO" id="GO:0003700">
    <property type="term" value="F:DNA-binding transcription factor activity"/>
    <property type="evidence" value="ECO:0007669"/>
    <property type="project" value="InterPro"/>
</dbReference>
<evidence type="ECO:0000256" key="2">
    <source>
        <dbReference type="ARBA" id="ARBA00023125"/>
    </source>
</evidence>
<evidence type="ECO:0000313" key="6">
    <source>
        <dbReference type="Proteomes" id="UP000193077"/>
    </source>
</evidence>
<evidence type="ECO:0000256" key="1">
    <source>
        <dbReference type="ARBA" id="ARBA00023015"/>
    </source>
</evidence>
<feature type="domain" description="HTH araC/xylS-type" evidence="4">
    <location>
        <begin position="192"/>
        <end position="289"/>
    </location>
</feature>
<protein>
    <submittedName>
        <fullName evidence="5">Transposon Tn10 TetD protein</fullName>
    </submittedName>
</protein>
<dbReference type="RefSeq" id="WP_085794288.1">
    <property type="nucleotide sequence ID" value="NZ_FWFO01000001.1"/>
</dbReference>
<dbReference type="PANTHER" id="PTHR43436">
    <property type="entry name" value="ARAC-FAMILY TRANSCRIPTIONAL REGULATOR"/>
    <property type="match status" value="1"/>
</dbReference>
<evidence type="ECO:0000259" key="4">
    <source>
        <dbReference type="PROSITE" id="PS01124"/>
    </source>
</evidence>
<dbReference type="PROSITE" id="PS01124">
    <property type="entry name" value="HTH_ARAC_FAMILY_2"/>
    <property type="match status" value="1"/>
</dbReference>
<dbReference type="PRINTS" id="PR00032">
    <property type="entry name" value="HTHARAC"/>
</dbReference>
<dbReference type="PROSITE" id="PS00041">
    <property type="entry name" value="HTH_ARAC_FAMILY_1"/>
    <property type="match status" value="1"/>
</dbReference>
<dbReference type="SUPFAM" id="SSF46689">
    <property type="entry name" value="Homeodomain-like"/>
    <property type="match status" value="2"/>
</dbReference>
<keyword evidence="3" id="KW-0804">Transcription</keyword>
<reference evidence="5 6" key="1">
    <citation type="submission" date="2017-03" db="EMBL/GenBank/DDBJ databases">
        <authorList>
            <person name="Afonso C.L."/>
            <person name="Miller P.J."/>
            <person name="Scott M.A."/>
            <person name="Spackman E."/>
            <person name="Goraichik I."/>
            <person name="Dimitrov K.M."/>
            <person name="Suarez D.L."/>
            <person name="Swayne D.E."/>
        </authorList>
    </citation>
    <scope>NUCLEOTIDE SEQUENCE [LARGE SCALE GENOMIC DNA]</scope>
    <source>
        <strain evidence="5 6">CECT 7639</strain>
    </source>
</reference>
<dbReference type="Proteomes" id="UP000193077">
    <property type="component" value="Unassembled WGS sequence"/>
</dbReference>
<keyword evidence="1" id="KW-0805">Transcription regulation</keyword>
<name>A0A1Y5RSF1_9RHOB</name>
<evidence type="ECO:0000256" key="3">
    <source>
        <dbReference type="ARBA" id="ARBA00023163"/>
    </source>
</evidence>
<dbReference type="Pfam" id="PF06719">
    <property type="entry name" value="AraC_N"/>
    <property type="match status" value="1"/>
</dbReference>
<dbReference type="InterPro" id="IPR020449">
    <property type="entry name" value="Tscrpt_reg_AraC-type_HTH"/>
</dbReference>
<dbReference type="Gene3D" id="1.10.10.60">
    <property type="entry name" value="Homeodomain-like"/>
    <property type="match status" value="1"/>
</dbReference>
<dbReference type="Pfam" id="PF12833">
    <property type="entry name" value="HTH_18"/>
    <property type="match status" value="1"/>
</dbReference>
<proteinExistence type="predicted"/>
<dbReference type="GO" id="GO:0043565">
    <property type="term" value="F:sequence-specific DNA binding"/>
    <property type="evidence" value="ECO:0007669"/>
    <property type="project" value="InterPro"/>
</dbReference>
<dbReference type="EMBL" id="FWFO01000001">
    <property type="protein sequence ID" value="SLN21574.1"/>
    <property type="molecule type" value="Genomic_DNA"/>
</dbReference>
<keyword evidence="6" id="KW-1185">Reference proteome</keyword>
<sequence>MSKDRIRQLIADQTDRDGLTETGIEGVRLFRATQAIPCVPAVYDPCVVAIVSGAKEAVLDGQRFLYDERHYLCCPMSLPVKAGTPSATTKDPLYGVLVSLNQRVMTEITLEMAYAQSALPSAKGELRAQGIKLAKWDVAFSEALLRLLQLDANETDKAVLGQARLRELLYAILKGEAGYFARQAFGAGNAIARSIAHVSSNLDVQTSIDDMASRAGMSRAVFHRKFKQATTMTPIQFVKSMRLSNAAMKIAGGMTVNQAAMDVGYVSPSQFSREFKRMYGQSPRQWSDAQILPMGAS</sequence>
<dbReference type="PANTHER" id="PTHR43436:SF1">
    <property type="entry name" value="TRANSCRIPTIONAL REGULATORY PROTEIN"/>
    <property type="match status" value="1"/>
</dbReference>
<dbReference type="SMART" id="SM00342">
    <property type="entry name" value="HTH_ARAC"/>
    <property type="match status" value="1"/>
</dbReference>
<dbReference type="InterPro" id="IPR009057">
    <property type="entry name" value="Homeodomain-like_sf"/>
</dbReference>
<dbReference type="InterPro" id="IPR018062">
    <property type="entry name" value="HTH_AraC-typ_CS"/>
</dbReference>
<accession>A0A1Y5RSF1</accession>